<name>A0A9W4X685_9GLOM</name>
<organism evidence="1 2">
    <name type="scientific">Funneliformis geosporum</name>
    <dbReference type="NCBI Taxonomy" id="1117311"/>
    <lineage>
        <taxon>Eukaryota</taxon>
        <taxon>Fungi</taxon>
        <taxon>Fungi incertae sedis</taxon>
        <taxon>Mucoromycota</taxon>
        <taxon>Glomeromycotina</taxon>
        <taxon>Glomeromycetes</taxon>
        <taxon>Glomerales</taxon>
        <taxon>Glomeraceae</taxon>
        <taxon>Funneliformis</taxon>
    </lineage>
</organism>
<dbReference type="EMBL" id="CAMKVN010017380">
    <property type="protein sequence ID" value="CAI2197929.1"/>
    <property type="molecule type" value="Genomic_DNA"/>
</dbReference>
<comment type="caution">
    <text evidence="1">The sequence shown here is derived from an EMBL/GenBank/DDBJ whole genome shotgun (WGS) entry which is preliminary data.</text>
</comment>
<sequence length="58" mass="6688">EPIIFVNINDPDFPMSTFTMENHNIGVYSNVCINFPVIEITYRAEQLECFSKSTDDKV</sequence>
<keyword evidence="2" id="KW-1185">Reference proteome</keyword>
<feature type="non-terminal residue" evidence="1">
    <location>
        <position position="1"/>
    </location>
</feature>
<dbReference type="AlphaFoldDB" id="A0A9W4X685"/>
<protein>
    <submittedName>
        <fullName evidence="1">12958_t:CDS:1</fullName>
    </submittedName>
</protein>
<reference evidence="1" key="1">
    <citation type="submission" date="2022-08" db="EMBL/GenBank/DDBJ databases">
        <authorList>
            <person name="Kallberg Y."/>
            <person name="Tangrot J."/>
            <person name="Rosling A."/>
        </authorList>
    </citation>
    <scope>NUCLEOTIDE SEQUENCE</scope>
    <source>
        <strain evidence="1">Wild A</strain>
    </source>
</reference>
<evidence type="ECO:0000313" key="2">
    <source>
        <dbReference type="Proteomes" id="UP001153678"/>
    </source>
</evidence>
<dbReference type="Proteomes" id="UP001153678">
    <property type="component" value="Unassembled WGS sequence"/>
</dbReference>
<accession>A0A9W4X685</accession>
<proteinExistence type="predicted"/>
<evidence type="ECO:0000313" key="1">
    <source>
        <dbReference type="EMBL" id="CAI2197929.1"/>
    </source>
</evidence>
<gene>
    <name evidence="1" type="ORF">FWILDA_LOCUS18321</name>
</gene>